<sequence>MKQTLPVLAHFEKSSDEIASNLKYFTLKYGTNYHIIKQLQNQRKQLETPMIEAKRTLRTIEQDSEGTKRSYSKQSERIKATSTSNFSRPDSQFDTFIQNTQHFDLKSALLLLQNIKQIMECLQNKENTPNFQLYWESVYMFKWEQYIYYFIRPITQKTIQESIFLMDIVISFIQCQMKENLINNNSQEYQQEMTVLTKFILENFCHFLKRILTQTKQQNNTLLIEIQNKIDLILCKNNPCFSFIQELKRNNSFIKNIIEKLLKNDNNNIQPVIITCRYQLSQIKTLDIQSSRPQLVNAIYLSTSVVQQTEYQSPLKTLFKIPHQQQYAMQLRQSYSNLEKIQAPFIQEPFEHLLCVILDLDETMGHYSDKIGKFIQRPGLVELLQGIKEDCEIIVFTAGLQSYADQAIRELQCDQYIDHKLYRNHTTFNGNNFIKDISKVGRPLERTIIIDNTPTNYELQQDNGLLVSTWIDQEEDRELFQLKDLIIKLAKAKTKDVRKALKKYRDYISGHK</sequence>
<comment type="subcellular location">
    <subcellularLocation>
        <location evidence="1">Mitochondrion inner membrane</location>
        <topology evidence="1">Single-pass membrane protein</topology>
    </subcellularLocation>
</comment>
<dbReference type="SMART" id="SM00577">
    <property type="entry name" value="CPDc"/>
    <property type="match status" value="1"/>
</dbReference>
<keyword evidence="1" id="KW-0811">Translocation</keyword>
<organism evidence="4 5">
    <name type="scientific">Paramecium sonneborni</name>
    <dbReference type="NCBI Taxonomy" id="65129"/>
    <lineage>
        <taxon>Eukaryota</taxon>
        <taxon>Sar</taxon>
        <taxon>Alveolata</taxon>
        <taxon>Ciliophora</taxon>
        <taxon>Intramacronucleata</taxon>
        <taxon>Oligohymenophorea</taxon>
        <taxon>Peniculida</taxon>
        <taxon>Parameciidae</taxon>
        <taxon>Paramecium</taxon>
    </lineage>
</organism>
<comment type="similarity">
    <text evidence="1">Belongs to the TIM50 family.</text>
</comment>
<keyword evidence="1" id="KW-0496">Mitochondrion</keyword>
<evidence type="ECO:0000313" key="4">
    <source>
        <dbReference type="EMBL" id="CAD8123561.1"/>
    </source>
</evidence>
<feature type="region of interest" description="Disordered" evidence="2">
    <location>
        <begin position="62"/>
        <end position="86"/>
    </location>
</feature>
<dbReference type="AlphaFoldDB" id="A0A8S1R609"/>
<feature type="compositionally biased region" description="Basic and acidic residues" evidence="2">
    <location>
        <begin position="62"/>
        <end position="79"/>
    </location>
</feature>
<accession>A0A8S1R609</accession>
<comment type="function">
    <text evidence="1">Essential component of the TIM23 complex, a complex that mediates the translocation of transit peptide-containing proteins across the mitochondrial inner membrane.</text>
</comment>
<feature type="domain" description="FCP1 homology" evidence="3">
    <location>
        <begin position="349"/>
        <end position="489"/>
    </location>
</feature>
<keyword evidence="1" id="KW-0813">Transport</keyword>
<evidence type="ECO:0000313" key="5">
    <source>
        <dbReference type="Proteomes" id="UP000692954"/>
    </source>
</evidence>
<keyword evidence="5" id="KW-1185">Reference proteome</keyword>
<dbReference type="Pfam" id="PF03031">
    <property type="entry name" value="NIF"/>
    <property type="match status" value="1"/>
</dbReference>
<dbReference type="InterPro" id="IPR050365">
    <property type="entry name" value="TIM50"/>
</dbReference>
<proteinExistence type="inferred from homology"/>
<name>A0A8S1R609_9CILI</name>
<keyword evidence="1" id="KW-0809">Transit peptide</keyword>
<dbReference type="OrthoDB" id="277011at2759"/>
<dbReference type="GO" id="GO:0015031">
    <property type="term" value="P:protein transport"/>
    <property type="evidence" value="ECO:0007669"/>
    <property type="project" value="UniProtKB-KW"/>
</dbReference>
<dbReference type="PANTHER" id="PTHR12210">
    <property type="entry name" value="DULLARD PROTEIN PHOSPHATASE"/>
    <property type="match status" value="1"/>
</dbReference>
<reference evidence="4" key="1">
    <citation type="submission" date="2021-01" db="EMBL/GenBank/DDBJ databases">
        <authorList>
            <consortium name="Genoscope - CEA"/>
            <person name="William W."/>
        </authorList>
    </citation>
    <scope>NUCLEOTIDE SEQUENCE</scope>
</reference>
<comment type="caution">
    <text evidence="4">The sequence shown here is derived from an EMBL/GenBank/DDBJ whole genome shotgun (WGS) entry which is preliminary data.</text>
</comment>
<dbReference type="PROSITE" id="PS50969">
    <property type="entry name" value="FCP1"/>
    <property type="match status" value="1"/>
</dbReference>
<evidence type="ECO:0000259" key="3">
    <source>
        <dbReference type="PROSITE" id="PS50969"/>
    </source>
</evidence>
<dbReference type="GO" id="GO:0005744">
    <property type="term" value="C:TIM23 mitochondrial import inner membrane translocase complex"/>
    <property type="evidence" value="ECO:0007669"/>
    <property type="project" value="UniProtKB-UniRule"/>
</dbReference>
<dbReference type="EMBL" id="CAJJDN010000145">
    <property type="protein sequence ID" value="CAD8123561.1"/>
    <property type="molecule type" value="Genomic_DNA"/>
</dbReference>
<dbReference type="InterPro" id="IPR004274">
    <property type="entry name" value="FCP1_dom"/>
</dbReference>
<gene>
    <name evidence="4" type="ORF">PSON_ATCC_30995.1.T1450108</name>
</gene>
<protein>
    <recommendedName>
        <fullName evidence="1">Mitochondrial import inner membrane translocase subunit TIM50</fullName>
    </recommendedName>
</protein>
<keyword evidence="1" id="KW-0653">Protein transport</keyword>
<comment type="subunit">
    <text evidence="1">Component of the TIM23 complex.</text>
</comment>
<dbReference type="CDD" id="cd07521">
    <property type="entry name" value="HAD_FCP1-like"/>
    <property type="match status" value="1"/>
</dbReference>
<evidence type="ECO:0000256" key="1">
    <source>
        <dbReference type="RuleBase" id="RU365079"/>
    </source>
</evidence>
<evidence type="ECO:0000256" key="2">
    <source>
        <dbReference type="SAM" id="MobiDB-lite"/>
    </source>
</evidence>
<dbReference type="Proteomes" id="UP000692954">
    <property type="component" value="Unassembled WGS sequence"/>
</dbReference>